<organism evidence="1 2">
    <name type="scientific">Vitis vinifera</name>
    <name type="common">Grape</name>
    <dbReference type="NCBI Taxonomy" id="29760"/>
    <lineage>
        <taxon>Eukaryota</taxon>
        <taxon>Viridiplantae</taxon>
        <taxon>Streptophyta</taxon>
        <taxon>Embryophyta</taxon>
        <taxon>Tracheophyta</taxon>
        <taxon>Spermatophyta</taxon>
        <taxon>Magnoliopsida</taxon>
        <taxon>eudicotyledons</taxon>
        <taxon>Gunneridae</taxon>
        <taxon>Pentapetalae</taxon>
        <taxon>rosids</taxon>
        <taxon>Vitales</taxon>
        <taxon>Vitaceae</taxon>
        <taxon>Viteae</taxon>
        <taxon>Vitis</taxon>
    </lineage>
</organism>
<evidence type="ECO:0000313" key="1">
    <source>
        <dbReference type="EMBL" id="RVW15830.1"/>
    </source>
</evidence>
<comment type="caution">
    <text evidence="1">The sequence shown here is derived from an EMBL/GenBank/DDBJ whole genome shotgun (WGS) entry which is preliminary data.</text>
</comment>
<protein>
    <submittedName>
        <fullName evidence="1">Uncharacterized protein</fullName>
    </submittedName>
</protein>
<name>A0A438BZ17_VITVI</name>
<reference evidence="1 2" key="1">
    <citation type="journal article" date="2018" name="PLoS Genet.">
        <title>Population sequencing reveals clonal diversity and ancestral inbreeding in the grapevine cultivar Chardonnay.</title>
        <authorList>
            <person name="Roach M.J."/>
            <person name="Johnson D.L."/>
            <person name="Bohlmann J."/>
            <person name="van Vuuren H.J."/>
            <person name="Jones S.J."/>
            <person name="Pretorius I.S."/>
            <person name="Schmidt S.A."/>
            <person name="Borneman A.R."/>
        </authorList>
    </citation>
    <scope>NUCLEOTIDE SEQUENCE [LARGE SCALE GENOMIC DNA]</scope>
    <source>
        <strain evidence="2">cv. Chardonnay</strain>
        <tissue evidence="1">Leaf</tissue>
    </source>
</reference>
<dbReference type="Proteomes" id="UP000288805">
    <property type="component" value="Unassembled WGS sequence"/>
</dbReference>
<gene>
    <name evidence="1" type="ORF">CK203_073108</name>
</gene>
<evidence type="ECO:0000313" key="2">
    <source>
        <dbReference type="Proteomes" id="UP000288805"/>
    </source>
</evidence>
<sequence>MAKDREALLKKEVWEYDESCPGCKIDHLKESNPGIPFKLLFYVWIVVLCAGGH</sequence>
<proteinExistence type="predicted"/>
<dbReference type="EMBL" id="QGNW01002594">
    <property type="protein sequence ID" value="RVW15830.1"/>
    <property type="molecule type" value="Genomic_DNA"/>
</dbReference>
<accession>A0A438BZ17</accession>
<dbReference type="AlphaFoldDB" id="A0A438BZ17"/>